<keyword evidence="9" id="KW-0963">Cytoplasm</keyword>
<evidence type="ECO:0000256" key="9">
    <source>
        <dbReference type="RuleBase" id="RU365015"/>
    </source>
</evidence>
<dbReference type="GO" id="GO:0005737">
    <property type="term" value="C:cytoplasm"/>
    <property type="evidence" value="ECO:0007669"/>
    <property type="project" value="UniProtKB-SubCell"/>
</dbReference>
<gene>
    <name evidence="12" type="ORF">A0O21_00840</name>
</gene>
<comment type="subcellular location">
    <subcellularLocation>
        <location evidence="9">Cytoplasm</location>
    </subcellularLocation>
</comment>
<evidence type="ECO:0000256" key="6">
    <source>
        <dbReference type="ARBA" id="ARBA00023295"/>
    </source>
</evidence>
<dbReference type="Gene3D" id="2.115.10.20">
    <property type="entry name" value="Glycosyl hydrolase domain, family 43"/>
    <property type="match status" value="1"/>
</dbReference>
<evidence type="ECO:0000313" key="13">
    <source>
        <dbReference type="Proteomes" id="UP000077317"/>
    </source>
</evidence>
<feature type="domain" description="Glycosyl hydrolase family 32 N-terminal" evidence="10">
    <location>
        <begin position="36"/>
        <end position="341"/>
    </location>
</feature>
<comment type="catalytic activity">
    <reaction evidence="8">
        <text>Hydrolysis of terminal non-reducing beta-D-fructofuranoside residues in beta-D-fructofuranosides.</text>
        <dbReference type="EC" id="3.2.1.26"/>
    </reaction>
</comment>
<evidence type="ECO:0000313" key="12">
    <source>
        <dbReference type="EMBL" id="AND78672.1"/>
    </source>
</evidence>
<dbReference type="InterPro" id="IPR013320">
    <property type="entry name" value="ConA-like_dom_sf"/>
</dbReference>
<dbReference type="RefSeq" id="WP_067060104.1">
    <property type="nucleotide sequence ID" value="NZ_CP014699.1"/>
</dbReference>
<evidence type="ECO:0000259" key="11">
    <source>
        <dbReference type="Pfam" id="PF08244"/>
    </source>
</evidence>
<dbReference type="Proteomes" id="UP000077317">
    <property type="component" value="Chromosome"/>
</dbReference>
<comment type="pathway">
    <text evidence="1 9">Glycan biosynthesis; sucrose metabolism.</text>
</comment>
<dbReference type="PANTHER" id="PTHR43101:SF1">
    <property type="entry name" value="BETA-FRUCTOSIDASE"/>
    <property type="match status" value="1"/>
</dbReference>
<evidence type="ECO:0000256" key="2">
    <source>
        <dbReference type="ARBA" id="ARBA00009902"/>
    </source>
</evidence>
<proteinExistence type="inferred from homology"/>
<dbReference type="Pfam" id="PF00251">
    <property type="entry name" value="Glyco_hydro_32N"/>
    <property type="match status" value="1"/>
</dbReference>
<dbReference type="InterPro" id="IPR013189">
    <property type="entry name" value="Glyco_hydro_32_C"/>
</dbReference>
<dbReference type="CDD" id="cd18623">
    <property type="entry name" value="GH32_ScrB-like"/>
    <property type="match status" value="1"/>
</dbReference>
<dbReference type="NCBIfam" id="TIGR01322">
    <property type="entry name" value="scrB_fam"/>
    <property type="match status" value="1"/>
</dbReference>
<dbReference type="GO" id="GO:0005985">
    <property type="term" value="P:sucrose metabolic process"/>
    <property type="evidence" value="ECO:0007669"/>
    <property type="project" value="UniProtKB-UniPathway"/>
</dbReference>
<name>A0A172Q5J5_9STRE</name>
<evidence type="ECO:0000256" key="7">
    <source>
        <dbReference type="ARBA" id="ARBA00033367"/>
    </source>
</evidence>
<reference evidence="12 13" key="1">
    <citation type="journal article" date="2016" name="Int. J. Syst. Evol. Microbiol.">
        <title>Streptococcuspantholopis sp. nov., isolated from faeces of the Tibetan antelope (Pantholops hodgsonii).</title>
        <authorList>
            <person name="Bai X."/>
            <person name="Xiong Y."/>
            <person name="Lu S."/>
            <person name="Jin D."/>
            <person name="Lai X."/>
            <person name="Yang J."/>
            <person name="Niu L."/>
            <person name="Hu S."/>
            <person name="Meng X."/>
            <person name="Pu J."/>
            <person name="Ye C."/>
            <person name="Xu J."/>
        </authorList>
    </citation>
    <scope>NUCLEOTIDE SEQUENCE [LARGE SCALE GENOMIC DNA]</scope>
    <source>
        <strain evidence="12 13">TA 26</strain>
    </source>
</reference>
<dbReference type="SUPFAM" id="SSF75005">
    <property type="entry name" value="Arabinanase/levansucrase/invertase"/>
    <property type="match status" value="1"/>
</dbReference>
<dbReference type="InterPro" id="IPR001362">
    <property type="entry name" value="Glyco_hydro_32"/>
</dbReference>
<accession>A0A172Q5J5</accession>
<dbReference type="AlphaFoldDB" id="A0A172Q5J5"/>
<reference evidence="13" key="2">
    <citation type="submission" date="2016-03" db="EMBL/GenBank/DDBJ databases">
        <title>Streptococcus antelopensis sp. nov., isolated from the feces of the Tibetan antelope (Pantholops hodgsonii) in Hoh Xil National Nature Reserve, Qinghai, China.</title>
        <authorList>
            <person name="Bai X."/>
        </authorList>
    </citation>
    <scope>NUCLEOTIDE SEQUENCE [LARGE SCALE GENOMIC DNA]</scope>
    <source>
        <strain evidence="13">TA 26</strain>
    </source>
</reference>
<dbReference type="InterPro" id="IPR051214">
    <property type="entry name" value="GH32_Enzymes"/>
</dbReference>
<evidence type="ECO:0000256" key="4">
    <source>
        <dbReference type="ARBA" id="ARBA00019623"/>
    </source>
</evidence>
<dbReference type="EMBL" id="CP014699">
    <property type="protein sequence ID" value="AND78672.1"/>
    <property type="molecule type" value="Genomic_DNA"/>
</dbReference>
<dbReference type="InterPro" id="IPR013148">
    <property type="entry name" value="Glyco_hydro_32_N"/>
</dbReference>
<dbReference type="InterPro" id="IPR006232">
    <property type="entry name" value="Suc6P_hydrolase"/>
</dbReference>
<dbReference type="PANTHER" id="PTHR43101">
    <property type="entry name" value="BETA-FRUCTOSIDASE"/>
    <property type="match status" value="1"/>
</dbReference>
<keyword evidence="6 8" id="KW-0326">Glycosidase</keyword>
<dbReference type="Pfam" id="PF08244">
    <property type="entry name" value="Glyco_hydro_32C"/>
    <property type="match status" value="1"/>
</dbReference>
<feature type="domain" description="Glycosyl hydrolase family 32 C-terminal" evidence="11">
    <location>
        <begin position="359"/>
        <end position="464"/>
    </location>
</feature>
<dbReference type="UniPathway" id="UPA00238"/>
<sequence length="487" mass="56084">MKEWTLAERYRVLEDKSQIEELYSRISRSDYRQAYHVQPITGLSSDPNGFIYHKGQWHLFYQWCPWGAVHGLKYWYHVLSKDLIHWENKGIGLAPDTFYDNKGVHSGSGFSYDSTLYLFYTGNHRDENWVRTPYTCAAKLSDSGQASKLPRPLFGPHPDYTEHQRDPKVVYHEEKQRYYILLGAQSKEGKGKILIYTSKQLLAGWTFAGELKVPGYEDFGGMWECPSIAHLGGSDVLVFSPQYTKIPGRNANTNHTVYLIGRMDYDSLTFTAEGPCRCLDYGFDFYAAQFAANVQDKNKAVLTAWIGLPDNHYPTEEEEWEGSLCLPRELKIRNGRLLQQPVEQVKELRQEKLQINQQQNLPRVCELEAVNKGTDFRLSLFTKSDGSGGLEIHYDAKSNLCHIDRSQMDQRFNQELGEELTLPLETPLTYLSVFIDRCSVELFFNQGEATFTTHLYPTSQESFYTVSGELDLEIWTLKKAVKDSFIV</sequence>
<dbReference type="SMART" id="SM00640">
    <property type="entry name" value="Glyco_32"/>
    <property type="match status" value="1"/>
</dbReference>
<evidence type="ECO:0000256" key="8">
    <source>
        <dbReference type="RuleBase" id="RU362110"/>
    </source>
</evidence>
<dbReference type="OrthoDB" id="9759709at2"/>
<dbReference type="GO" id="GO:0004564">
    <property type="term" value="F:beta-fructofuranosidase activity"/>
    <property type="evidence" value="ECO:0007669"/>
    <property type="project" value="UniProtKB-EC"/>
</dbReference>
<keyword evidence="5 8" id="KW-0378">Hydrolase</keyword>
<protein>
    <recommendedName>
        <fullName evidence="4 8">Sucrose-6-phosphate hydrolase</fullName>
        <ecNumber evidence="3 8">3.2.1.26</ecNumber>
    </recommendedName>
    <alternativeName>
        <fullName evidence="7 9">Invertase</fullName>
    </alternativeName>
</protein>
<dbReference type="STRING" id="1811193.A0O21_00840"/>
<dbReference type="EC" id="3.2.1.26" evidence="3 8"/>
<keyword evidence="9" id="KW-0119">Carbohydrate metabolism</keyword>
<dbReference type="KEGG" id="spat:A0O21_00840"/>
<dbReference type="Gene3D" id="2.60.120.560">
    <property type="entry name" value="Exo-inulinase, domain 1"/>
    <property type="match status" value="1"/>
</dbReference>
<comment type="similarity">
    <text evidence="2 8">Belongs to the glycosyl hydrolase 32 family.</text>
</comment>
<comment type="function">
    <text evidence="9">Enables the bacterium to metabolize sucrose as a sole carbon source.</text>
</comment>
<dbReference type="SUPFAM" id="SSF49899">
    <property type="entry name" value="Concanavalin A-like lectins/glucanases"/>
    <property type="match status" value="1"/>
</dbReference>
<evidence type="ECO:0000256" key="5">
    <source>
        <dbReference type="ARBA" id="ARBA00022801"/>
    </source>
</evidence>
<keyword evidence="13" id="KW-1185">Reference proteome</keyword>
<evidence type="ECO:0000256" key="1">
    <source>
        <dbReference type="ARBA" id="ARBA00004914"/>
    </source>
</evidence>
<evidence type="ECO:0000259" key="10">
    <source>
        <dbReference type="Pfam" id="PF00251"/>
    </source>
</evidence>
<organism evidence="12 13">
    <name type="scientific">Streptococcus pantholopis</name>
    <dbReference type="NCBI Taxonomy" id="1811193"/>
    <lineage>
        <taxon>Bacteria</taxon>
        <taxon>Bacillati</taxon>
        <taxon>Bacillota</taxon>
        <taxon>Bacilli</taxon>
        <taxon>Lactobacillales</taxon>
        <taxon>Streptococcaceae</taxon>
        <taxon>Streptococcus</taxon>
    </lineage>
</organism>
<evidence type="ECO:0000256" key="3">
    <source>
        <dbReference type="ARBA" id="ARBA00012758"/>
    </source>
</evidence>
<dbReference type="InterPro" id="IPR023296">
    <property type="entry name" value="Glyco_hydro_beta-prop_sf"/>
</dbReference>